<protein>
    <submittedName>
        <fullName evidence="2">Uncharacterized protein</fullName>
    </submittedName>
</protein>
<keyword evidence="1" id="KW-0812">Transmembrane</keyword>
<dbReference type="Proteomes" id="UP000284375">
    <property type="component" value="Unassembled WGS sequence"/>
</dbReference>
<accession>A0A423WJA0</accession>
<gene>
    <name evidence="2" type="ORF">VSDG_01512</name>
</gene>
<reference evidence="2 3" key="1">
    <citation type="submission" date="2015-09" db="EMBL/GenBank/DDBJ databases">
        <title>Host preference determinants of Valsa canker pathogens revealed by comparative genomics.</title>
        <authorList>
            <person name="Yin Z."/>
            <person name="Huang L."/>
        </authorList>
    </citation>
    <scope>NUCLEOTIDE SEQUENCE [LARGE SCALE GENOMIC DNA]</scope>
    <source>
        <strain evidence="2 3">YSFL</strain>
    </source>
</reference>
<dbReference type="EMBL" id="LJZO01000003">
    <property type="protein sequence ID" value="ROW03467.1"/>
    <property type="molecule type" value="Genomic_DNA"/>
</dbReference>
<evidence type="ECO:0000313" key="3">
    <source>
        <dbReference type="Proteomes" id="UP000284375"/>
    </source>
</evidence>
<evidence type="ECO:0000256" key="1">
    <source>
        <dbReference type="SAM" id="Phobius"/>
    </source>
</evidence>
<comment type="caution">
    <text evidence="2">The sequence shown here is derived from an EMBL/GenBank/DDBJ whole genome shotgun (WGS) entry which is preliminary data.</text>
</comment>
<sequence length="123" mass="12907">MDTGRVPLVLMRLLLSLLDTDCGDLVQMPLAIVRAGSLSRGPRILVLLLVLALVRTAVWIEVLFAPMPARRHLVPLAAVDTGRGDYDEKDQEGDPQAEAELCREVGGVCGGFLVAGTGGGGSG</sequence>
<feature type="transmembrane region" description="Helical" evidence="1">
    <location>
        <begin position="44"/>
        <end position="64"/>
    </location>
</feature>
<organism evidence="2 3">
    <name type="scientific">Cytospora chrysosperma</name>
    <name type="common">Cytospora canker fungus</name>
    <name type="synonym">Sphaeria chrysosperma</name>
    <dbReference type="NCBI Taxonomy" id="252740"/>
    <lineage>
        <taxon>Eukaryota</taxon>
        <taxon>Fungi</taxon>
        <taxon>Dikarya</taxon>
        <taxon>Ascomycota</taxon>
        <taxon>Pezizomycotina</taxon>
        <taxon>Sordariomycetes</taxon>
        <taxon>Sordariomycetidae</taxon>
        <taxon>Diaporthales</taxon>
        <taxon>Cytosporaceae</taxon>
        <taxon>Cytospora</taxon>
    </lineage>
</organism>
<keyword evidence="1" id="KW-0472">Membrane</keyword>
<name>A0A423WJA0_CYTCH</name>
<proteinExistence type="predicted"/>
<evidence type="ECO:0000313" key="2">
    <source>
        <dbReference type="EMBL" id="ROW03467.1"/>
    </source>
</evidence>
<keyword evidence="3" id="KW-1185">Reference proteome</keyword>
<dbReference type="AlphaFoldDB" id="A0A423WJA0"/>
<keyword evidence="1" id="KW-1133">Transmembrane helix</keyword>